<dbReference type="EMBL" id="FNPC01000004">
    <property type="protein sequence ID" value="SDY28430.1"/>
    <property type="molecule type" value="Genomic_DNA"/>
</dbReference>
<organism evidence="5 6">
    <name type="scientific">Halopenitus persicus</name>
    <dbReference type="NCBI Taxonomy" id="1048396"/>
    <lineage>
        <taxon>Archaea</taxon>
        <taxon>Methanobacteriati</taxon>
        <taxon>Methanobacteriota</taxon>
        <taxon>Stenosarchaea group</taxon>
        <taxon>Halobacteria</taxon>
        <taxon>Halobacteriales</taxon>
        <taxon>Haloferacaceae</taxon>
        <taxon>Halopenitus</taxon>
    </lineage>
</organism>
<evidence type="ECO:0000313" key="6">
    <source>
        <dbReference type="Proteomes" id="UP000199079"/>
    </source>
</evidence>
<evidence type="ECO:0000313" key="5">
    <source>
        <dbReference type="EMBL" id="SDY28430.1"/>
    </source>
</evidence>
<reference evidence="6" key="1">
    <citation type="submission" date="2016-10" db="EMBL/GenBank/DDBJ databases">
        <authorList>
            <person name="Varghese N."/>
            <person name="Submissions S."/>
        </authorList>
    </citation>
    <scope>NUCLEOTIDE SEQUENCE [LARGE SCALE GENOMIC DNA]</scope>
    <source>
        <strain evidence="6">DC30,IBRC 10041,KCTC 4046</strain>
    </source>
</reference>
<evidence type="ECO:0000256" key="2">
    <source>
        <dbReference type="ARBA" id="ARBA00022857"/>
    </source>
</evidence>
<dbReference type="RefSeq" id="WP_394327120.1">
    <property type="nucleotide sequence ID" value="NZ_FNPC01000004.1"/>
</dbReference>
<dbReference type="Gene3D" id="3.20.20.100">
    <property type="entry name" value="NADP-dependent oxidoreductase domain"/>
    <property type="match status" value="1"/>
</dbReference>
<dbReference type="GO" id="GO:0016616">
    <property type="term" value="F:oxidoreductase activity, acting on the CH-OH group of donors, NAD or NADP as acceptor"/>
    <property type="evidence" value="ECO:0007669"/>
    <property type="project" value="UniProtKB-ARBA"/>
</dbReference>
<dbReference type="AlphaFoldDB" id="A0A1H3IL60"/>
<dbReference type="Proteomes" id="UP000199079">
    <property type="component" value="Unassembled WGS sequence"/>
</dbReference>
<comment type="similarity">
    <text evidence="1">Belongs to the aldo/keto reductase family.</text>
</comment>
<dbReference type="InterPro" id="IPR023210">
    <property type="entry name" value="NADP_OxRdtase_dom"/>
</dbReference>
<dbReference type="Pfam" id="PF00248">
    <property type="entry name" value="Aldo_ket_red"/>
    <property type="match status" value="1"/>
</dbReference>
<evidence type="ECO:0000256" key="1">
    <source>
        <dbReference type="ARBA" id="ARBA00007905"/>
    </source>
</evidence>
<keyword evidence="3" id="KW-0560">Oxidoreductase</keyword>
<name>A0A1H3IL60_9EURY</name>
<dbReference type="PRINTS" id="PR00069">
    <property type="entry name" value="ALDKETRDTASE"/>
</dbReference>
<evidence type="ECO:0000259" key="4">
    <source>
        <dbReference type="Pfam" id="PF00248"/>
    </source>
</evidence>
<dbReference type="PANTHER" id="PTHR43827:SF3">
    <property type="entry name" value="NADP-DEPENDENT OXIDOREDUCTASE DOMAIN-CONTAINING PROTEIN"/>
    <property type="match status" value="1"/>
</dbReference>
<sequence length="280" mass="31215">MTNVTRHGDGADAVPTRDGMAMLGYGTWKLADRETCIDAITTAIETGYRHLDTARMYDNETYVGEAIADADVDREEVFLATKIWPDDLGYEDAIEAAYDSLENLDTDYLDLLYIHWPAKAYDPATTLEAFDRLVEEGVTERIGVSNFTPELLADACDRTTAPIFANQFECHPLLPRRRWREACADHDVHPVAYAPIARQEVFEESTIVEIAAAHDASPAQVSLAWLRQRDVTAIPKAASADHIRENWASLSLDLTDAELAAIDGIETRSRKVDPSFAPWN</sequence>
<dbReference type="PROSITE" id="PS00798">
    <property type="entry name" value="ALDOKETO_REDUCTASE_1"/>
    <property type="match status" value="1"/>
</dbReference>
<dbReference type="InterPro" id="IPR036812">
    <property type="entry name" value="NAD(P)_OxRdtase_dom_sf"/>
</dbReference>
<dbReference type="PROSITE" id="PS00062">
    <property type="entry name" value="ALDOKETO_REDUCTASE_2"/>
    <property type="match status" value="1"/>
</dbReference>
<keyword evidence="2" id="KW-0521">NADP</keyword>
<proteinExistence type="inferred from homology"/>
<protein>
    <submittedName>
        <fullName evidence="5">2,5-diketo-D-gluconate reductase B</fullName>
    </submittedName>
</protein>
<evidence type="ECO:0000256" key="3">
    <source>
        <dbReference type="ARBA" id="ARBA00023002"/>
    </source>
</evidence>
<gene>
    <name evidence="5" type="ORF">SAMN05216564_104170</name>
</gene>
<dbReference type="InterPro" id="IPR020471">
    <property type="entry name" value="AKR"/>
</dbReference>
<dbReference type="PIRSF" id="PIRSF000097">
    <property type="entry name" value="AKR"/>
    <property type="match status" value="1"/>
</dbReference>
<feature type="domain" description="NADP-dependent oxidoreductase" evidence="4">
    <location>
        <begin position="23"/>
        <end position="265"/>
    </location>
</feature>
<dbReference type="InterPro" id="IPR018170">
    <property type="entry name" value="Aldo/ket_reductase_CS"/>
</dbReference>
<dbReference type="SUPFAM" id="SSF51430">
    <property type="entry name" value="NAD(P)-linked oxidoreductase"/>
    <property type="match status" value="1"/>
</dbReference>
<accession>A0A1H3IL60</accession>
<keyword evidence="6" id="KW-1185">Reference proteome</keyword>
<dbReference type="PANTHER" id="PTHR43827">
    <property type="entry name" value="2,5-DIKETO-D-GLUCONIC ACID REDUCTASE"/>
    <property type="match status" value="1"/>
</dbReference>